<sequence length="179" mass="19558">MRATILLFVVGAFASCDKDPDHTNEALFYQSCKAGEAFVINEIQVNNDDGTTNYPVNVDASLNIVVNFTNTASHSWDNVVAKADISRYTDIFGHCSWIGIPTFGLTDHLDGCNFLSQPLCPIPPGVSLIKDKVDLQRFQAILNILNVDEPYRVTLSFKSGDTELACAIIETKIRKGGSG</sequence>
<protein>
    <submittedName>
        <fullName evidence="4">MD-2-related lipid-recognition domain-containing protein</fullName>
    </submittedName>
</protein>
<evidence type="ECO:0000313" key="4">
    <source>
        <dbReference type="WBParaSite" id="PSAMB.scaffold4199size15322.g23727.t1"/>
    </source>
</evidence>
<feature type="signal peptide" evidence="2">
    <location>
        <begin position="1"/>
        <end position="18"/>
    </location>
</feature>
<evidence type="ECO:0000256" key="1">
    <source>
        <dbReference type="ARBA" id="ARBA00022729"/>
    </source>
</evidence>
<dbReference type="WBParaSite" id="PSAMB.scaffold4199size15322.g23727.t1">
    <property type="protein sequence ID" value="PSAMB.scaffold4199size15322.g23727.t1"/>
    <property type="gene ID" value="PSAMB.scaffold4199size15322.g23727"/>
</dbReference>
<dbReference type="AlphaFoldDB" id="A0A914WI87"/>
<evidence type="ECO:0000256" key="2">
    <source>
        <dbReference type="SAM" id="SignalP"/>
    </source>
</evidence>
<organism evidence="3 4">
    <name type="scientific">Plectus sambesii</name>
    <dbReference type="NCBI Taxonomy" id="2011161"/>
    <lineage>
        <taxon>Eukaryota</taxon>
        <taxon>Metazoa</taxon>
        <taxon>Ecdysozoa</taxon>
        <taxon>Nematoda</taxon>
        <taxon>Chromadorea</taxon>
        <taxon>Plectida</taxon>
        <taxon>Plectina</taxon>
        <taxon>Plectoidea</taxon>
        <taxon>Plectidae</taxon>
        <taxon>Plectus</taxon>
    </lineage>
</organism>
<reference evidence="4" key="1">
    <citation type="submission" date="2022-11" db="UniProtKB">
        <authorList>
            <consortium name="WormBaseParasite"/>
        </authorList>
    </citation>
    <scope>IDENTIFICATION</scope>
</reference>
<keyword evidence="1 2" id="KW-0732">Signal</keyword>
<dbReference type="Proteomes" id="UP000887566">
    <property type="component" value="Unplaced"/>
</dbReference>
<keyword evidence="3" id="KW-1185">Reference proteome</keyword>
<dbReference type="PROSITE" id="PS51257">
    <property type="entry name" value="PROKAR_LIPOPROTEIN"/>
    <property type="match status" value="1"/>
</dbReference>
<accession>A0A914WI87</accession>
<name>A0A914WI87_9BILA</name>
<dbReference type="PANTHER" id="PTHR35573">
    <property type="entry name" value="PROTEIN CBG22129"/>
    <property type="match status" value="1"/>
</dbReference>
<dbReference type="InterPro" id="IPR036846">
    <property type="entry name" value="GM2-AP_sf"/>
</dbReference>
<proteinExistence type="predicted"/>
<feature type="chain" id="PRO_5037181528" evidence="2">
    <location>
        <begin position="19"/>
        <end position="179"/>
    </location>
</feature>
<dbReference type="Gene3D" id="2.70.220.10">
    <property type="entry name" value="Ganglioside GM2 activator"/>
    <property type="match status" value="1"/>
</dbReference>
<evidence type="ECO:0000313" key="3">
    <source>
        <dbReference type="Proteomes" id="UP000887566"/>
    </source>
</evidence>